<dbReference type="RefSeq" id="WP_132526570.1">
    <property type="nucleotide sequence ID" value="NZ_SMFV01000003.1"/>
</dbReference>
<dbReference type="HAMAP" id="MF_00645">
    <property type="entry name" value="AMMECR1"/>
    <property type="match status" value="1"/>
</dbReference>
<dbReference type="InterPro" id="IPR002733">
    <property type="entry name" value="AMMECR1_domain"/>
</dbReference>
<dbReference type="NCBIfam" id="TIGR00296">
    <property type="entry name" value="TIGR00296 family protein"/>
    <property type="match status" value="1"/>
</dbReference>
<dbReference type="Proteomes" id="UP000295777">
    <property type="component" value="Unassembled WGS sequence"/>
</dbReference>
<dbReference type="PANTHER" id="PTHR13016:SF0">
    <property type="entry name" value="AMME SYNDROME CANDIDATE GENE 1 PROTEIN"/>
    <property type="match status" value="1"/>
</dbReference>
<comment type="caution">
    <text evidence="3">The sequence shown here is derived from an EMBL/GenBank/DDBJ whole genome shotgun (WGS) entry which is preliminary data.</text>
</comment>
<evidence type="ECO:0000259" key="2">
    <source>
        <dbReference type="PROSITE" id="PS51112"/>
    </source>
</evidence>
<dbReference type="SUPFAM" id="SSF143447">
    <property type="entry name" value="AMMECR1-like"/>
    <property type="match status" value="1"/>
</dbReference>
<dbReference type="Gene3D" id="3.30.700.20">
    <property type="entry name" value="Hypothetical protein ph0010, domain 1"/>
    <property type="match status" value="1"/>
</dbReference>
<dbReference type="EMBL" id="SMFV01000003">
    <property type="protein sequence ID" value="TCK04656.1"/>
    <property type="molecule type" value="Genomic_DNA"/>
</dbReference>
<accession>A0A4V2PDC5</accession>
<protein>
    <recommendedName>
        <fullName evidence="1">Protein CLV27_1089</fullName>
    </recommendedName>
</protein>
<evidence type="ECO:0000313" key="3">
    <source>
        <dbReference type="EMBL" id="TCK04656.1"/>
    </source>
</evidence>
<sequence>MFLDIEKGKFLVNLARAAIEEYLNHGVQIEPPANTPSELFDKRGVFVTLKKFPSGELRGCIGFPEPIIPLVIATIYAAISAATNDPRFRPVRPHEMENLVVEVTVLTPPERLNVPPNDLPKAIKVGRDGLIVRCGAAAGLLLPQVPVEWGWNEEEFLSQVCIKAGLPPNCWLNPACEFYKFQGQVFTEVKPYGEVIEEDLSP</sequence>
<proteinExistence type="inferred from homology"/>
<dbReference type="PROSITE" id="PS51112">
    <property type="entry name" value="AMMECR1"/>
    <property type="match status" value="1"/>
</dbReference>
<dbReference type="InterPro" id="IPR023472">
    <property type="entry name" value="Uncharacterised_MJ0810"/>
</dbReference>
<dbReference type="InterPro" id="IPR036071">
    <property type="entry name" value="AMMECR1_dom_sf"/>
</dbReference>
<dbReference type="InterPro" id="IPR027485">
    <property type="entry name" value="AMMECR1_N"/>
</dbReference>
<reference evidence="3 4" key="1">
    <citation type="submission" date="2019-03" db="EMBL/GenBank/DDBJ databases">
        <title>Genomic Encyclopedia of Archaeal and Bacterial Type Strains, Phase II (KMG-II): from individual species to whole genera.</title>
        <authorList>
            <person name="Goeker M."/>
        </authorList>
    </citation>
    <scope>NUCLEOTIDE SEQUENCE [LARGE SCALE GENOMIC DNA]</scope>
    <source>
        <strain evidence="3 4">DSM 24425</strain>
    </source>
</reference>
<dbReference type="NCBIfam" id="NF002000">
    <property type="entry name" value="PRK00801.1"/>
    <property type="match status" value="1"/>
</dbReference>
<organism evidence="3 4">
    <name type="scientific">Phorcysia thermohydrogeniphila</name>
    <dbReference type="NCBI Taxonomy" id="936138"/>
    <lineage>
        <taxon>Bacteria</taxon>
        <taxon>Pseudomonadati</taxon>
        <taxon>Aquificota</taxon>
        <taxon>Aquificia</taxon>
        <taxon>Desulfurobacteriales</taxon>
        <taxon>Desulfurobacteriaceae</taxon>
        <taxon>Phorcysia</taxon>
    </lineage>
</organism>
<dbReference type="Gene3D" id="3.30.1490.150">
    <property type="entry name" value="Hypothetical protein ph0010, domain 2"/>
    <property type="match status" value="1"/>
</dbReference>
<dbReference type="PANTHER" id="PTHR13016">
    <property type="entry name" value="AMMECR1 HOMOLOG"/>
    <property type="match status" value="1"/>
</dbReference>
<evidence type="ECO:0000313" key="4">
    <source>
        <dbReference type="Proteomes" id="UP000295777"/>
    </source>
</evidence>
<dbReference type="Pfam" id="PF01871">
    <property type="entry name" value="AMMECR1"/>
    <property type="match status" value="1"/>
</dbReference>
<dbReference type="NCBIfam" id="TIGR04335">
    <property type="entry name" value="AmmeMemoSam_A"/>
    <property type="match status" value="1"/>
</dbReference>
<evidence type="ECO:0000256" key="1">
    <source>
        <dbReference type="HAMAP-Rule" id="MF_00645"/>
    </source>
</evidence>
<keyword evidence="4" id="KW-1185">Reference proteome</keyword>
<gene>
    <name evidence="3" type="ORF">CLV27_1089</name>
</gene>
<name>A0A4V2PDC5_9BACT</name>
<dbReference type="InterPro" id="IPR027623">
    <property type="entry name" value="AmmeMemoSam_A"/>
</dbReference>
<dbReference type="AlphaFoldDB" id="A0A4V2PDC5"/>
<feature type="domain" description="AMMECR1" evidence="2">
    <location>
        <begin position="6"/>
        <end position="197"/>
    </location>
</feature>
<dbReference type="OrthoDB" id="159752at2"/>
<dbReference type="InterPro" id="IPR023473">
    <property type="entry name" value="AMMECR1"/>
</dbReference>